<dbReference type="InterPro" id="IPR050930">
    <property type="entry name" value="MFS_Vesicular_Transporter"/>
</dbReference>
<keyword evidence="4 6" id="KW-1133">Transmembrane helix</keyword>
<dbReference type="InterPro" id="IPR020846">
    <property type="entry name" value="MFS_dom"/>
</dbReference>
<evidence type="ECO:0000256" key="1">
    <source>
        <dbReference type="ARBA" id="ARBA00004141"/>
    </source>
</evidence>
<reference evidence="8" key="2">
    <citation type="submission" date="2023-01" db="EMBL/GenBank/DDBJ databases">
        <authorList>
            <person name="Petersen C."/>
        </authorList>
    </citation>
    <scope>NUCLEOTIDE SEQUENCE</scope>
    <source>
        <strain evidence="8">IBT 17514</strain>
    </source>
</reference>
<feature type="transmembrane region" description="Helical" evidence="6">
    <location>
        <begin position="281"/>
        <end position="303"/>
    </location>
</feature>
<evidence type="ECO:0000313" key="9">
    <source>
        <dbReference type="Proteomes" id="UP001215712"/>
    </source>
</evidence>
<feature type="transmembrane region" description="Helical" evidence="6">
    <location>
        <begin position="63"/>
        <end position="82"/>
    </location>
</feature>
<feature type="transmembrane region" description="Helical" evidence="6">
    <location>
        <begin position="315"/>
        <end position="335"/>
    </location>
</feature>
<feature type="transmembrane region" description="Helical" evidence="6">
    <location>
        <begin position="154"/>
        <end position="176"/>
    </location>
</feature>
<accession>A0AAD6HF88</accession>
<comment type="caution">
    <text evidence="8">The sequence shown here is derived from an EMBL/GenBank/DDBJ whole genome shotgun (WGS) entry which is preliminary data.</text>
</comment>
<evidence type="ECO:0000313" key="8">
    <source>
        <dbReference type="EMBL" id="KAJ5712227.1"/>
    </source>
</evidence>
<feature type="transmembrane region" description="Helical" evidence="6">
    <location>
        <begin position="94"/>
        <end position="112"/>
    </location>
</feature>
<proteinExistence type="predicted"/>
<feature type="transmembrane region" description="Helical" evidence="6">
    <location>
        <begin position="124"/>
        <end position="142"/>
    </location>
</feature>
<protein>
    <recommendedName>
        <fullName evidence="7">Major facilitator superfamily (MFS) profile domain-containing protein</fullName>
    </recommendedName>
</protein>
<dbReference type="PANTHER" id="PTHR23506">
    <property type="entry name" value="GH10249P"/>
    <property type="match status" value="1"/>
</dbReference>
<dbReference type="Gene3D" id="1.20.1250.20">
    <property type="entry name" value="MFS general substrate transporter like domains"/>
    <property type="match status" value="2"/>
</dbReference>
<sequence>MSDNYERHVTPIGYKWRSSKWWVLATIAIALYAETFLYGFLVPFLGDMLQYRLNVPPSETQELTSSVLAIHGALAVIAGPIIGHFSDQTPNHKIPLLLSLGVCIVGTSMVAGARSVPILLLGRVMQSIAGSAVWIVGFATVANTVSPNHMGSAMGLMMSFANSGTISGPAVSGLLYEAVGYWVLWSIPLLVLVIDLVARALMIESPSKNQSYTPSSHALETRSSLLFQGNQEAPSGIGSFWRSLLCNSRILICLLITFSSMTVSTSLYATLPSHIQEKFKWGPSSAGLLFAGLAVPGILVGPLAGWVRDMVGARYPAVIGSILQALFLSLSGIAGSDSFSWSSARTGGKGIYSTSVIAIGILRPFVSGIAPAELTAAAKTLREKNPSAFGAKDGVSRVIAMMDVAASLGMMIGPIVGGSLKALLGYEYMSWMWSLLYLILAILAMCFLGSGETHEATHSEEGA</sequence>
<feature type="transmembrane region" description="Helical" evidence="6">
    <location>
        <begin position="182"/>
        <end position="202"/>
    </location>
</feature>
<dbReference type="InterPro" id="IPR011701">
    <property type="entry name" value="MFS"/>
</dbReference>
<dbReference type="Proteomes" id="UP001215712">
    <property type="component" value="Unassembled WGS sequence"/>
</dbReference>
<feature type="transmembrane region" description="Helical" evidence="6">
    <location>
        <begin position="21"/>
        <end position="43"/>
    </location>
</feature>
<dbReference type="Pfam" id="PF07690">
    <property type="entry name" value="MFS_1"/>
    <property type="match status" value="1"/>
</dbReference>
<dbReference type="GO" id="GO:0022857">
    <property type="term" value="F:transmembrane transporter activity"/>
    <property type="evidence" value="ECO:0007669"/>
    <property type="project" value="InterPro"/>
</dbReference>
<keyword evidence="2" id="KW-0813">Transport</keyword>
<dbReference type="PROSITE" id="PS50850">
    <property type="entry name" value="MFS"/>
    <property type="match status" value="1"/>
</dbReference>
<evidence type="ECO:0000256" key="3">
    <source>
        <dbReference type="ARBA" id="ARBA00022692"/>
    </source>
</evidence>
<dbReference type="InterPro" id="IPR036259">
    <property type="entry name" value="MFS_trans_sf"/>
</dbReference>
<keyword evidence="5 6" id="KW-0472">Membrane</keyword>
<organism evidence="8 9">
    <name type="scientific">Penicillium malachiteum</name>
    <dbReference type="NCBI Taxonomy" id="1324776"/>
    <lineage>
        <taxon>Eukaryota</taxon>
        <taxon>Fungi</taxon>
        <taxon>Dikarya</taxon>
        <taxon>Ascomycota</taxon>
        <taxon>Pezizomycotina</taxon>
        <taxon>Eurotiomycetes</taxon>
        <taxon>Eurotiomycetidae</taxon>
        <taxon>Eurotiales</taxon>
        <taxon>Aspergillaceae</taxon>
        <taxon>Penicillium</taxon>
    </lineage>
</organism>
<dbReference type="CDD" id="cd17325">
    <property type="entry name" value="MFS_MdtG_SLC18_like"/>
    <property type="match status" value="1"/>
</dbReference>
<dbReference type="EMBL" id="JAQJAN010000013">
    <property type="protein sequence ID" value="KAJ5712227.1"/>
    <property type="molecule type" value="Genomic_DNA"/>
</dbReference>
<feature type="transmembrane region" description="Helical" evidence="6">
    <location>
        <begin position="250"/>
        <end position="269"/>
    </location>
</feature>
<feature type="transmembrane region" description="Helical" evidence="6">
    <location>
        <begin position="428"/>
        <end position="448"/>
    </location>
</feature>
<comment type="subcellular location">
    <subcellularLocation>
        <location evidence="1">Membrane</location>
        <topology evidence="1">Multi-pass membrane protein</topology>
    </subcellularLocation>
</comment>
<feature type="domain" description="Major facilitator superfamily (MFS) profile" evidence="7">
    <location>
        <begin position="23"/>
        <end position="452"/>
    </location>
</feature>
<name>A0AAD6HF88_9EURO</name>
<evidence type="ECO:0000256" key="6">
    <source>
        <dbReference type="SAM" id="Phobius"/>
    </source>
</evidence>
<feature type="transmembrane region" description="Helical" evidence="6">
    <location>
        <begin position="398"/>
        <end position="416"/>
    </location>
</feature>
<dbReference type="PANTHER" id="PTHR23506:SF35">
    <property type="entry name" value="MAJOR FACILITATOR SUPERFAMILY (MFS) PROFILE DOMAIN-CONTAINING PROTEIN-RELATED"/>
    <property type="match status" value="1"/>
</dbReference>
<evidence type="ECO:0000256" key="4">
    <source>
        <dbReference type="ARBA" id="ARBA00022989"/>
    </source>
</evidence>
<evidence type="ECO:0000259" key="7">
    <source>
        <dbReference type="PROSITE" id="PS50850"/>
    </source>
</evidence>
<dbReference type="AlphaFoldDB" id="A0AAD6HF88"/>
<keyword evidence="9" id="KW-1185">Reference proteome</keyword>
<keyword evidence="3 6" id="KW-0812">Transmembrane</keyword>
<reference evidence="8" key="1">
    <citation type="journal article" date="2023" name="IMA Fungus">
        <title>Comparative genomic study of the Penicillium genus elucidates a diverse pangenome and 15 lateral gene transfer events.</title>
        <authorList>
            <person name="Petersen C."/>
            <person name="Sorensen T."/>
            <person name="Nielsen M.R."/>
            <person name="Sondergaard T.E."/>
            <person name="Sorensen J.L."/>
            <person name="Fitzpatrick D.A."/>
            <person name="Frisvad J.C."/>
            <person name="Nielsen K.L."/>
        </authorList>
    </citation>
    <scope>NUCLEOTIDE SEQUENCE</scope>
    <source>
        <strain evidence="8">IBT 17514</strain>
    </source>
</reference>
<feature type="transmembrane region" description="Helical" evidence="6">
    <location>
        <begin position="355"/>
        <end position="377"/>
    </location>
</feature>
<evidence type="ECO:0000256" key="2">
    <source>
        <dbReference type="ARBA" id="ARBA00022448"/>
    </source>
</evidence>
<dbReference type="GO" id="GO:0016020">
    <property type="term" value="C:membrane"/>
    <property type="evidence" value="ECO:0007669"/>
    <property type="project" value="UniProtKB-SubCell"/>
</dbReference>
<dbReference type="SUPFAM" id="SSF103473">
    <property type="entry name" value="MFS general substrate transporter"/>
    <property type="match status" value="1"/>
</dbReference>
<gene>
    <name evidence="8" type="ORF">N7493_008695</name>
</gene>
<evidence type="ECO:0000256" key="5">
    <source>
        <dbReference type="ARBA" id="ARBA00023136"/>
    </source>
</evidence>